<sequence>MKSNVMPSIVQIEANELKQLTTEVKETVATGMVQVKPVNTKTPSFGVIDMWNIRRGAKIARSDRRWTI</sequence>
<dbReference type="RefSeq" id="WP_161818904.1">
    <property type="nucleotide sequence ID" value="NZ_JAACJS010000015.1"/>
</dbReference>
<accession>A0ABX0A097</accession>
<protein>
    <submittedName>
        <fullName evidence="1">Uncharacterized protein</fullName>
    </submittedName>
</protein>
<gene>
    <name evidence="1" type="ORF">GWC95_11670</name>
</gene>
<proteinExistence type="predicted"/>
<name>A0ABX0A097_9BACT</name>
<reference evidence="1 2" key="1">
    <citation type="submission" date="2020-01" db="EMBL/GenBank/DDBJ databases">
        <title>Genome analysis.</title>
        <authorList>
            <person name="Wu S."/>
            <person name="Wang G."/>
        </authorList>
    </citation>
    <scope>NUCLEOTIDE SEQUENCE [LARGE SCALE GENOMIC DNA]</scope>
    <source>
        <strain evidence="1 2">SYL130</strain>
    </source>
</reference>
<dbReference type="EMBL" id="JAACJS010000015">
    <property type="protein sequence ID" value="NCI50586.1"/>
    <property type="molecule type" value="Genomic_DNA"/>
</dbReference>
<keyword evidence="2" id="KW-1185">Reference proteome</keyword>
<dbReference type="Proteomes" id="UP000753802">
    <property type="component" value="Unassembled WGS sequence"/>
</dbReference>
<evidence type="ECO:0000313" key="2">
    <source>
        <dbReference type="Proteomes" id="UP000753802"/>
    </source>
</evidence>
<comment type="caution">
    <text evidence="1">The sequence shown here is derived from an EMBL/GenBank/DDBJ whole genome shotgun (WGS) entry which is preliminary data.</text>
</comment>
<evidence type="ECO:0000313" key="1">
    <source>
        <dbReference type="EMBL" id="NCI50586.1"/>
    </source>
</evidence>
<organism evidence="1 2">
    <name type="scientific">Sediminibacterium roseum</name>
    <dbReference type="NCBI Taxonomy" id="1978412"/>
    <lineage>
        <taxon>Bacteria</taxon>
        <taxon>Pseudomonadati</taxon>
        <taxon>Bacteroidota</taxon>
        <taxon>Chitinophagia</taxon>
        <taxon>Chitinophagales</taxon>
        <taxon>Chitinophagaceae</taxon>
        <taxon>Sediminibacterium</taxon>
    </lineage>
</organism>